<accession>A0A2P2JNW1</accession>
<evidence type="ECO:0000313" key="1">
    <source>
        <dbReference type="EMBL" id="MBW95157.1"/>
    </source>
</evidence>
<dbReference type="AlphaFoldDB" id="A0A2P2JNW1"/>
<reference evidence="1" key="1">
    <citation type="submission" date="2018-02" db="EMBL/GenBank/DDBJ databases">
        <title>Rhizophora mucronata_Transcriptome.</title>
        <authorList>
            <person name="Meera S.P."/>
            <person name="Sreeshan A."/>
            <person name="Augustine A."/>
        </authorList>
    </citation>
    <scope>NUCLEOTIDE SEQUENCE</scope>
    <source>
        <tissue evidence="1">Leaf</tissue>
    </source>
</reference>
<sequence>MIHCTSSSAALSSCLEWKWPILDTTEETRLPDSISSWHCNNATVCEKLNPSGAYPSWS</sequence>
<dbReference type="EMBL" id="GGEC01014674">
    <property type="protein sequence ID" value="MBW95157.1"/>
    <property type="molecule type" value="Transcribed_RNA"/>
</dbReference>
<proteinExistence type="predicted"/>
<name>A0A2P2JNW1_RHIMU</name>
<organism evidence="1">
    <name type="scientific">Rhizophora mucronata</name>
    <name type="common">Asiatic mangrove</name>
    <dbReference type="NCBI Taxonomy" id="61149"/>
    <lineage>
        <taxon>Eukaryota</taxon>
        <taxon>Viridiplantae</taxon>
        <taxon>Streptophyta</taxon>
        <taxon>Embryophyta</taxon>
        <taxon>Tracheophyta</taxon>
        <taxon>Spermatophyta</taxon>
        <taxon>Magnoliopsida</taxon>
        <taxon>eudicotyledons</taxon>
        <taxon>Gunneridae</taxon>
        <taxon>Pentapetalae</taxon>
        <taxon>rosids</taxon>
        <taxon>fabids</taxon>
        <taxon>Malpighiales</taxon>
        <taxon>Rhizophoraceae</taxon>
        <taxon>Rhizophora</taxon>
    </lineage>
</organism>
<protein>
    <submittedName>
        <fullName evidence="1">Uncharacterized protein</fullName>
    </submittedName>
</protein>